<organism evidence="1 2">
    <name type="scientific">Paenibacillus mucilaginosus (strain KNP414)</name>
    <dbReference type="NCBI Taxonomy" id="1036673"/>
    <lineage>
        <taxon>Bacteria</taxon>
        <taxon>Bacillati</taxon>
        <taxon>Bacillota</taxon>
        <taxon>Bacilli</taxon>
        <taxon>Bacillales</taxon>
        <taxon>Paenibacillaceae</taxon>
        <taxon>Paenibacillus</taxon>
    </lineage>
</organism>
<gene>
    <name evidence="1" type="ordered locus">KNP414_00485</name>
</gene>
<dbReference type="HOGENOM" id="CLU_3064243_0_0_9"/>
<proteinExistence type="predicted"/>
<dbReference type="AlphaFoldDB" id="F8FPW8"/>
<dbReference type="KEGG" id="pms:KNP414_00485"/>
<sequence>MVYSKFLELKRTGFAGLLSSCIAAFPRAQVRLYRIRECGITVLVSCAASLEVL</sequence>
<accession>F8FPW8</accession>
<name>F8FPW8_PAEMK</name>
<reference evidence="1 2" key="2">
    <citation type="journal article" date="2013" name="Genome Announc.">
        <title>Genome Sequence of Growth-Improving Paenibacillus mucilaginosus Strain KNP414.</title>
        <authorList>
            <person name="Lu J.J."/>
            <person name="Wang J.F."/>
            <person name="Hu X.F."/>
        </authorList>
    </citation>
    <scope>NUCLEOTIDE SEQUENCE [LARGE SCALE GENOMIC DNA]</scope>
    <source>
        <strain evidence="1 2">KNP414</strain>
    </source>
</reference>
<reference evidence="2" key="1">
    <citation type="submission" date="2011-06" db="EMBL/GenBank/DDBJ databases">
        <title>Complete genome sequence of Paenibacillus mucilaginosus KNP414.</title>
        <authorList>
            <person name="Wang J."/>
            <person name="Hu S."/>
            <person name="Hu X."/>
            <person name="Zhang B."/>
            <person name="Dong D."/>
            <person name="Zhang S."/>
            <person name="Zhao K."/>
            <person name="Wu D."/>
        </authorList>
    </citation>
    <scope>NUCLEOTIDE SEQUENCE [LARGE SCALE GENOMIC DNA]</scope>
    <source>
        <strain evidence="2">KNP414</strain>
    </source>
</reference>
<protein>
    <submittedName>
        <fullName evidence="1">Uncharacterized protein</fullName>
    </submittedName>
</protein>
<evidence type="ECO:0000313" key="2">
    <source>
        <dbReference type="Proteomes" id="UP000006620"/>
    </source>
</evidence>
<evidence type="ECO:0000313" key="1">
    <source>
        <dbReference type="EMBL" id="AEI39110.1"/>
    </source>
</evidence>
<dbReference type="Proteomes" id="UP000006620">
    <property type="component" value="Chromosome"/>
</dbReference>
<dbReference type="EMBL" id="CP002869">
    <property type="protein sequence ID" value="AEI39110.1"/>
    <property type="molecule type" value="Genomic_DNA"/>
</dbReference>